<evidence type="ECO:0000313" key="5">
    <source>
        <dbReference type="Proteomes" id="UP000321514"/>
    </source>
</evidence>
<name>A0A511T7F0_MYXFU</name>
<dbReference type="AlphaFoldDB" id="A0A511T7F0"/>
<dbReference type="SUPFAM" id="SSF54427">
    <property type="entry name" value="NTF2-like"/>
    <property type="match status" value="1"/>
</dbReference>
<dbReference type="Gene3D" id="3.10.450.50">
    <property type="match status" value="1"/>
</dbReference>
<gene>
    <name evidence="2" type="ORF">MFU01_51330</name>
    <name evidence="3" type="ORF">SAMN05443572_110306</name>
</gene>
<reference evidence="3 4" key="1">
    <citation type="submission" date="2016-10" db="EMBL/GenBank/DDBJ databases">
        <authorList>
            <person name="Varghese N."/>
            <person name="Submissions S."/>
        </authorList>
    </citation>
    <scope>NUCLEOTIDE SEQUENCE [LARGE SCALE GENOMIC DNA]</scope>
    <source>
        <strain evidence="3 4">DSM 16525</strain>
    </source>
</reference>
<feature type="signal peptide" evidence="1">
    <location>
        <begin position="1"/>
        <end position="18"/>
    </location>
</feature>
<dbReference type="Proteomes" id="UP000321514">
    <property type="component" value="Unassembled WGS sequence"/>
</dbReference>
<dbReference type="OrthoDB" id="118519at2"/>
<dbReference type="EMBL" id="FOIB01000010">
    <property type="protein sequence ID" value="SEU35512.1"/>
    <property type="molecule type" value="Genomic_DNA"/>
</dbReference>
<evidence type="ECO:0000313" key="2">
    <source>
        <dbReference type="EMBL" id="GEN10096.1"/>
    </source>
</evidence>
<keyword evidence="4" id="KW-1185">Reference proteome</keyword>
<accession>A0A511T7F0</accession>
<reference evidence="2 5" key="2">
    <citation type="submission" date="2019-07" db="EMBL/GenBank/DDBJ databases">
        <title>Whole genome shotgun sequence of Myxococcus fulvus NBRC 100333.</title>
        <authorList>
            <person name="Hosoyama A."/>
            <person name="Uohara A."/>
            <person name="Ohji S."/>
            <person name="Ichikawa N."/>
        </authorList>
    </citation>
    <scope>NUCLEOTIDE SEQUENCE [LARGE SCALE GENOMIC DNA]</scope>
    <source>
        <strain evidence="2 5">NBRC 100333</strain>
    </source>
</reference>
<dbReference type="EMBL" id="BJXR01000037">
    <property type="protein sequence ID" value="GEN10096.1"/>
    <property type="molecule type" value="Genomic_DNA"/>
</dbReference>
<comment type="caution">
    <text evidence="2">The sequence shown here is derived from an EMBL/GenBank/DDBJ whole genome shotgun (WGS) entry which is preliminary data.</text>
</comment>
<dbReference type="RefSeq" id="WP_046712598.1">
    <property type="nucleotide sequence ID" value="NZ_BJXR01000037.1"/>
</dbReference>
<dbReference type="Proteomes" id="UP000183760">
    <property type="component" value="Unassembled WGS sequence"/>
</dbReference>
<keyword evidence="1" id="KW-0732">Signal</keyword>
<dbReference type="InterPro" id="IPR032710">
    <property type="entry name" value="NTF2-like_dom_sf"/>
</dbReference>
<feature type="chain" id="PRO_5022767096" evidence="1">
    <location>
        <begin position="19"/>
        <end position="163"/>
    </location>
</feature>
<proteinExistence type="predicted"/>
<sequence length="163" mass="18630">MKLSLLLLSCLVSLPAFAQTTAKDTTAARQQITAVVDDFREAIIEKDKKKFLGLFLREDVTWQSVDGDELMKRRRQKNPQATRINLTARETPARFIEGIVADKERSEEKFTNVRIDTDGTIASVSFEFTFHLDDRVINRGQESWHLVNTDSGWKIASVIWSNN</sequence>
<dbReference type="STRING" id="1334629.MFUL124B02_14855"/>
<evidence type="ECO:0000313" key="4">
    <source>
        <dbReference type="Proteomes" id="UP000183760"/>
    </source>
</evidence>
<organism evidence="2 5">
    <name type="scientific">Myxococcus fulvus</name>
    <dbReference type="NCBI Taxonomy" id="33"/>
    <lineage>
        <taxon>Bacteria</taxon>
        <taxon>Pseudomonadati</taxon>
        <taxon>Myxococcota</taxon>
        <taxon>Myxococcia</taxon>
        <taxon>Myxococcales</taxon>
        <taxon>Cystobacterineae</taxon>
        <taxon>Myxococcaceae</taxon>
        <taxon>Myxococcus</taxon>
    </lineage>
</organism>
<protein>
    <submittedName>
        <fullName evidence="3">SnoaL-like domain-containing protein</fullName>
    </submittedName>
</protein>
<evidence type="ECO:0000256" key="1">
    <source>
        <dbReference type="SAM" id="SignalP"/>
    </source>
</evidence>
<evidence type="ECO:0000313" key="3">
    <source>
        <dbReference type="EMBL" id="SEU35512.1"/>
    </source>
</evidence>